<gene>
    <name evidence="2" type="ORF">OG549_08675</name>
</gene>
<accession>A0AAU2V052</accession>
<dbReference type="AlphaFoldDB" id="A0AAU2V052"/>
<evidence type="ECO:0000256" key="1">
    <source>
        <dbReference type="SAM" id="Phobius"/>
    </source>
</evidence>
<keyword evidence="1" id="KW-0812">Transmembrane</keyword>
<name>A0AAU2V052_9ACTN</name>
<feature type="transmembrane region" description="Helical" evidence="1">
    <location>
        <begin position="23"/>
        <end position="41"/>
    </location>
</feature>
<evidence type="ECO:0000313" key="2">
    <source>
        <dbReference type="EMBL" id="WTW60712.1"/>
    </source>
</evidence>
<keyword evidence="1" id="KW-1133">Transmembrane helix</keyword>
<protein>
    <submittedName>
        <fullName evidence="2">Hydrophobic protein</fullName>
    </submittedName>
</protein>
<reference evidence="2" key="1">
    <citation type="submission" date="2022-10" db="EMBL/GenBank/DDBJ databases">
        <title>The complete genomes of actinobacterial strains from the NBC collection.</title>
        <authorList>
            <person name="Joergensen T.S."/>
            <person name="Alvarez Arevalo M."/>
            <person name="Sterndorff E.B."/>
            <person name="Faurdal D."/>
            <person name="Vuksanovic O."/>
            <person name="Mourched A.-S."/>
            <person name="Charusanti P."/>
            <person name="Shaw S."/>
            <person name="Blin K."/>
            <person name="Weber T."/>
        </authorList>
    </citation>
    <scope>NUCLEOTIDE SEQUENCE</scope>
    <source>
        <strain evidence="2">NBC_00003</strain>
    </source>
</reference>
<keyword evidence="1" id="KW-0472">Membrane</keyword>
<dbReference type="EMBL" id="CP108318">
    <property type="protein sequence ID" value="WTW60712.1"/>
    <property type="molecule type" value="Genomic_DNA"/>
</dbReference>
<sequence length="55" mass="6211">MLLWIVLIVLVLALFGFGFTLHVLWYVAAVLLVLWVIGFFMRGRMGSGRSAGSRR</sequence>
<proteinExistence type="predicted"/>
<organism evidence="2">
    <name type="scientific">Streptomyces sp. NBC_00003</name>
    <dbReference type="NCBI Taxonomy" id="2903608"/>
    <lineage>
        <taxon>Bacteria</taxon>
        <taxon>Bacillati</taxon>
        <taxon>Actinomycetota</taxon>
        <taxon>Actinomycetes</taxon>
        <taxon>Kitasatosporales</taxon>
        <taxon>Streptomycetaceae</taxon>
        <taxon>Streptomyces</taxon>
    </lineage>
</organism>